<accession>A0A9P0E7E3</accession>
<proteinExistence type="predicted"/>
<dbReference type="AlphaFoldDB" id="A0A9P0E7E3"/>
<dbReference type="Proteomes" id="UP001152798">
    <property type="component" value="Chromosome 3"/>
</dbReference>
<evidence type="ECO:0000313" key="1">
    <source>
        <dbReference type="EMBL" id="CAH1395364.1"/>
    </source>
</evidence>
<organism evidence="1 2">
    <name type="scientific">Nezara viridula</name>
    <name type="common">Southern green stink bug</name>
    <name type="synonym">Cimex viridulus</name>
    <dbReference type="NCBI Taxonomy" id="85310"/>
    <lineage>
        <taxon>Eukaryota</taxon>
        <taxon>Metazoa</taxon>
        <taxon>Ecdysozoa</taxon>
        <taxon>Arthropoda</taxon>
        <taxon>Hexapoda</taxon>
        <taxon>Insecta</taxon>
        <taxon>Pterygota</taxon>
        <taxon>Neoptera</taxon>
        <taxon>Paraneoptera</taxon>
        <taxon>Hemiptera</taxon>
        <taxon>Heteroptera</taxon>
        <taxon>Panheteroptera</taxon>
        <taxon>Pentatomomorpha</taxon>
        <taxon>Pentatomoidea</taxon>
        <taxon>Pentatomidae</taxon>
        <taxon>Pentatominae</taxon>
        <taxon>Nezara</taxon>
    </lineage>
</organism>
<reference evidence="1" key="1">
    <citation type="submission" date="2022-01" db="EMBL/GenBank/DDBJ databases">
        <authorList>
            <person name="King R."/>
        </authorList>
    </citation>
    <scope>NUCLEOTIDE SEQUENCE</scope>
</reference>
<keyword evidence="2" id="KW-1185">Reference proteome</keyword>
<protein>
    <submittedName>
        <fullName evidence="1">Uncharacterized protein</fullName>
    </submittedName>
</protein>
<name>A0A9P0E7E3_NEZVI</name>
<gene>
    <name evidence="1" type="ORF">NEZAVI_LOCUS5659</name>
</gene>
<evidence type="ECO:0000313" key="2">
    <source>
        <dbReference type="Proteomes" id="UP001152798"/>
    </source>
</evidence>
<sequence>MPKGVKWPRYTTPASSTNRSNNQVKTICLLKQTAQQAFQWNHARQTGIIVIPEPYPSANTKAARMSASPE</sequence>
<dbReference type="EMBL" id="OV725079">
    <property type="protein sequence ID" value="CAH1395364.1"/>
    <property type="molecule type" value="Genomic_DNA"/>
</dbReference>